<evidence type="ECO:0000313" key="2">
    <source>
        <dbReference type="EMBL" id="KAF4150754.1"/>
    </source>
</evidence>
<feature type="compositionally biased region" description="Basic residues" evidence="1">
    <location>
        <begin position="15"/>
        <end position="25"/>
    </location>
</feature>
<accession>A0A8S9VGV7</accession>
<sequence length="155" mass="17060">MTTTTMMTGVQRIRRRLKPLRMPWRKTRDGLCPNPGPKPGGDPSRRHLHKSLAQPDPEATLRDPRSKSTVTADRVVMVGEGRLVVADSSDLVEGGRLVADLPDLVEGGHLMVVDLQDRPTVAVPPDRLMVADPRDRLMVADPRDHLTVADPLDPS</sequence>
<feature type="region of interest" description="Disordered" evidence="1">
    <location>
        <begin position="15"/>
        <end position="68"/>
    </location>
</feature>
<organism evidence="2 3">
    <name type="scientific">Phytophthora infestans</name>
    <name type="common">Potato late blight agent</name>
    <name type="synonym">Botrytis infestans</name>
    <dbReference type="NCBI Taxonomy" id="4787"/>
    <lineage>
        <taxon>Eukaryota</taxon>
        <taxon>Sar</taxon>
        <taxon>Stramenopiles</taxon>
        <taxon>Oomycota</taxon>
        <taxon>Peronosporomycetes</taxon>
        <taxon>Peronosporales</taxon>
        <taxon>Peronosporaceae</taxon>
        <taxon>Phytophthora</taxon>
    </lineage>
</organism>
<evidence type="ECO:0000313" key="3">
    <source>
        <dbReference type="Proteomes" id="UP000704712"/>
    </source>
</evidence>
<gene>
    <name evidence="2" type="ORF">GN958_ATG00055</name>
</gene>
<dbReference type="EMBL" id="JAACNO010000015">
    <property type="protein sequence ID" value="KAF4150754.1"/>
    <property type="molecule type" value="Genomic_DNA"/>
</dbReference>
<proteinExistence type="predicted"/>
<protein>
    <submittedName>
        <fullName evidence="2">Uncharacterized protein</fullName>
    </submittedName>
</protein>
<dbReference type="Proteomes" id="UP000704712">
    <property type="component" value="Unassembled WGS sequence"/>
</dbReference>
<name>A0A8S9VGV7_PHYIN</name>
<evidence type="ECO:0000256" key="1">
    <source>
        <dbReference type="SAM" id="MobiDB-lite"/>
    </source>
</evidence>
<dbReference type="AlphaFoldDB" id="A0A8S9VGV7"/>
<comment type="caution">
    <text evidence="2">The sequence shown here is derived from an EMBL/GenBank/DDBJ whole genome shotgun (WGS) entry which is preliminary data.</text>
</comment>
<reference evidence="2" key="1">
    <citation type="submission" date="2020-03" db="EMBL/GenBank/DDBJ databases">
        <title>Hybrid Assembly of Korean Phytophthora infestans isolates.</title>
        <authorList>
            <person name="Prokchorchik M."/>
            <person name="Lee Y."/>
            <person name="Seo J."/>
            <person name="Cho J.-H."/>
            <person name="Park Y.-E."/>
            <person name="Jang D.-C."/>
            <person name="Im J.-S."/>
            <person name="Choi J.-G."/>
            <person name="Park H.-J."/>
            <person name="Lee G.-B."/>
            <person name="Lee Y.-G."/>
            <person name="Hong S.-Y."/>
            <person name="Cho K."/>
            <person name="Sohn K.H."/>
        </authorList>
    </citation>
    <scope>NUCLEOTIDE SEQUENCE</scope>
    <source>
        <strain evidence="2">KR_2_A2</strain>
    </source>
</reference>